<comment type="caution">
    <text evidence="4">The sequence shown here is derived from an EMBL/GenBank/DDBJ whole genome shotgun (WGS) entry which is preliminary data.</text>
</comment>
<dbReference type="Gene3D" id="3.40.50.620">
    <property type="entry name" value="HUPs"/>
    <property type="match status" value="1"/>
</dbReference>
<dbReference type="EC" id="2.8.1.13" evidence="1"/>
<dbReference type="CDD" id="cd01998">
    <property type="entry name" value="MnmA_TRMU-like"/>
    <property type="match status" value="1"/>
</dbReference>
<dbReference type="Pfam" id="PF03054">
    <property type="entry name" value="tRNA_Me_trans"/>
    <property type="match status" value="1"/>
</dbReference>
<protein>
    <recommendedName>
        <fullName evidence="1">tRNA-uridine 2-sulfurtransferase</fullName>
        <ecNumber evidence="1">2.8.1.13</ecNumber>
    </recommendedName>
</protein>
<dbReference type="EMBL" id="LCMM01000007">
    <property type="protein sequence ID" value="KKU38038.1"/>
    <property type="molecule type" value="Genomic_DNA"/>
</dbReference>
<name>A0A0G1S767_9BACT</name>
<sequence>MSGGVDSSVAALLLKQKGYDVVGVFMKNWSQNLAGGECAWARDQEDARKVAAKIGIPIYTFDFEEEYKKRVVDYMLKEYAAGKTPNPDVMCNKEEKALSLGADFVATGHYVRRSPEFPISNFQFPNDTEIAENFGIENSLKIENYKLKIAKDQNKDQSYFLWTLTQEQLKHCLFPIGDYLKSEAGGAEEQKRRSIRETARKFGLPTADKKDSQGVRVFEIANSGKSGTD</sequence>
<dbReference type="PATRIC" id="fig|1618628.3.peg.152"/>
<proteinExistence type="predicted"/>
<dbReference type="GO" id="GO:0103016">
    <property type="term" value="F:tRNA-uridine 2-sulfurtransferase activity"/>
    <property type="evidence" value="ECO:0007669"/>
    <property type="project" value="UniProtKB-EC"/>
</dbReference>
<dbReference type="Proteomes" id="UP000034856">
    <property type="component" value="Unassembled WGS sequence"/>
</dbReference>
<evidence type="ECO:0000313" key="5">
    <source>
        <dbReference type="Proteomes" id="UP000034856"/>
    </source>
</evidence>
<dbReference type="PANTHER" id="PTHR11933">
    <property type="entry name" value="TRNA 5-METHYLAMINOMETHYL-2-THIOURIDYLATE -METHYLTRANSFERASE"/>
    <property type="match status" value="1"/>
</dbReference>
<dbReference type="InterPro" id="IPR014729">
    <property type="entry name" value="Rossmann-like_a/b/a_fold"/>
</dbReference>
<evidence type="ECO:0000256" key="2">
    <source>
        <dbReference type="ARBA" id="ARBA00051542"/>
    </source>
</evidence>
<feature type="region of interest" description="Disordered" evidence="3">
    <location>
        <begin position="185"/>
        <end position="208"/>
    </location>
</feature>
<dbReference type="PANTHER" id="PTHR11933:SF5">
    <property type="entry name" value="MITOCHONDRIAL TRNA-SPECIFIC 2-THIOURIDYLASE 1"/>
    <property type="match status" value="1"/>
</dbReference>
<comment type="catalytic activity">
    <reaction evidence="2">
        <text>S-sulfanyl-L-cysteinyl-[protein] + uridine(34) in tRNA + AH2 + ATP = 2-thiouridine(34) in tRNA + L-cysteinyl-[protein] + A + AMP + diphosphate + H(+)</text>
        <dbReference type="Rhea" id="RHEA:47032"/>
        <dbReference type="Rhea" id="RHEA-COMP:10131"/>
        <dbReference type="Rhea" id="RHEA-COMP:11726"/>
        <dbReference type="Rhea" id="RHEA-COMP:11727"/>
        <dbReference type="Rhea" id="RHEA-COMP:11728"/>
        <dbReference type="ChEBI" id="CHEBI:13193"/>
        <dbReference type="ChEBI" id="CHEBI:15378"/>
        <dbReference type="ChEBI" id="CHEBI:17499"/>
        <dbReference type="ChEBI" id="CHEBI:29950"/>
        <dbReference type="ChEBI" id="CHEBI:30616"/>
        <dbReference type="ChEBI" id="CHEBI:33019"/>
        <dbReference type="ChEBI" id="CHEBI:61963"/>
        <dbReference type="ChEBI" id="CHEBI:65315"/>
        <dbReference type="ChEBI" id="CHEBI:87170"/>
        <dbReference type="ChEBI" id="CHEBI:456215"/>
        <dbReference type="EC" id="2.8.1.13"/>
    </reaction>
</comment>
<organism evidence="4 5">
    <name type="scientific">Candidatus Azambacteria bacterium GW2011_GWF2_46_32</name>
    <dbReference type="NCBI Taxonomy" id="1618628"/>
    <lineage>
        <taxon>Bacteria</taxon>
        <taxon>Candidatus Azamiibacteriota</taxon>
    </lineage>
</organism>
<dbReference type="InterPro" id="IPR004506">
    <property type="entry name" value="MnmA-like"/>
</dbReference>
<evidence type="ECO:0000313" key="4">
    <source>
        <dbReference type="EMBL" id="KKU38038.1"/>
    </source>
</evidence>
<gene>
    <name evidence="4" type="ORF">UX51_C0007G0016</name>
</gene>
<dbReference type="AlphaFoldDB" id="A0A0G1S767"/>
<accession>A0A0G1S767</accession>
<reference evidence="4 5" key="1">
    <citation type="journal article" date="2015" name="Nature">
        <title>rRNA introns, odd ribosomes, and small enigmatic genomes across a large radiation of phyla.</title>
        <authorList>
            <person name="Brown C.T."/>
            <person name="Hug L.A."/>
            <person name="Thomas B.C."/>
            <person name="Sharon I."/>
            <person name="Castelle C.J."/>
            <person name="Singh A."/>
            <person name="Wilkins M.J."/>
            <person name="Williams K.H."/>
            <person name="Banfield J.F."/>
        </authorList>
    </citation>
    <scope>NUCLEOTIDE SEQUENCE [LARGE SCALE GENOMIC DNA]</scope>
</reference>
<dbReference type="SUPFAM" id="SSF52402">
    <property type="entry name" value="Adenine nucleotide alpha hydrolases-like"/>
    <property type="match status" value="1"/>
</dbReference>
<evidence type="ECO:0000256" key="1">
    <source>
        <dbReference type="ARBA" id="ARBA00011949"/>
    </source>
</evidence>
<feature type="compositionally biased region" description="Basic and acidic residues" evidence="3">
    <location>
        <begin position="188"/>
        <end position="200"/>
    </location>
</feature>
<dbReference type="GO" id="GO:0002143">
    <property type="term" value="P:tRNA wobble position uridine thiolation"/>
    <property type="evidence" value="ECO:0007669"/>
    <property type="project" value="TreeGrafter"/>
</dbReference>
<evidence type="ECO:0000256" key="3">
    <source>
        <dbReference type="SAM" id="MobiDB-lite"/>
    </source>
</evidence>